<dbReference type="RefSeq" id="XP_031562782.1">
    <property type="nucleotide sequence ID" value="XM_031706922.1"/>
</dbReference>
<dbReference type="InterPro" id="IPR000744">
    <property type="entry name" value="NSF_attach"/>
</dbReference>
<evidence type="ECO:0000256" key="3">
    <source>
        <dbReference type="ARBA" id="ARBA00022448"/>
    </source>
</evidence>
<dbReference type="GO" id="GO:0006886">
    <property type="term" value="P:intracellular protein transport"/>
    <property type="evidence" value="ECO:0007669"/>
    <property type="project" value="UniProtKB-UniRule"/>
</dbReference>
<evidence type="ECO:0000256" key="5">
    <source>
        <dbReference type="ARBA" id="ARBA00022927"/>
    </source>
</evidence>
<dbReference type="FunCoup" id="A0A6P8IBE6">
    <property type="interactions" value="2157"/>
</dbReference>
<comment type="function">
    <text evidence="7">Required for vesicular transport between the endoplasmic reticulum and the Golgi apparatus.</text>
</comment>
<organism evidence="8 9">
    <name type="scientific">Actinia tenebrosa</name>
    <name type="common">Australian red waratah sea anemone</name>
    <dbReference type="NCBI Taxonomy" id="6105"/>
    <lineage>
        <taxon>Eukaryota</taxon>
        <taxon>Metazoa</taxon>
        <taxon>Cnidaria</taxon>
        <taxon>Anthozoa</taxon>
        <taxon>Hexacorallia</taxon>
        <taxon>Actiniaria</taxon>
        <taxon>Actiniidae</taxon>
        <taxon>Actinia</taxon>
    </lineage>
</organism>
<sequence>MSTMSNEDKGVALILEAEKKVKSSQGFFGGLFGSASKLEDAADLYVRAANMFKMAKNWSAAGTAFLDAAKIQLLNLQNKHEAAQHYVDAATCFRKSDAEEAVRCYESATDIFTDMGRFTMAAKHHINIAEIYESNVVDLEKAIYHYEQAADYYRGEESTSSSNKCALKVAMYSAQMENYPKAIEIYEQVAANAIESSILKYSAKEYFFKGALCHMCVDVLEAQRAVEKYCDMHAAFQDSRECKLLKSLLEAEEEQNVEAFTEAVQEYDSISRLDQWLTTILLRIKKSMNEEPDLT</sequence>
<dbReference type="FunFam" id="1.25.40.10:FF:000028">
    <property type="entry name" value="beta-soluble NSF attachment protein-like isoform X1"/>
    <property type="match status" value="1"/>
</dbReference>
<dbReference type="PANTHER" id="PTHR13768">
    <property type="entry name" value="SOLUBLE NSF ATTACHMENT PROTEIN SNAP"/>
    <property type="match status" value="1"/>
</dbReference>
<dbReference type="GeneID" id="116298444"/>
<keyword evidence="3 7" id="KW-0813">Transport</keyword>
<reference evidence="9" key="1">
    <citation type="submission" date="2025-08" db="UniProtKB">
        <authorList>
            <consortium name="RefSeq"/>
        </authorList>
    </citation>
    <scope>IDENTIFICATION</scope>
</reference>
<dbReference type="InParanoid" id="A0A6P8IBE6"/>
<dbReference type="GO" id="GO:0035494">
    <property type="term" value="P:SNARE complex disassembly"/>
    <property type="evidence" value="ECO:0007669"/>
    <property type="project" value="TreeGrafter"/>
</dbReference>
<dbReference type="CDD" id="cd15832">
    <property type="entry name" value="SNAP"/>
    <property type="match status" value="1"/>
</dbReference>
<gene>
    <name evidence="9" type="primary">LOC116298444</name>
</gene>
<dbReference type="GO" id="GO:0005483">
    <property type="term" value="F:soluble NSF attachment protein activity"/>
    <property type="evidence" value="ECO:0007669"/>
    <property type="project" value="TreeGrafter"/>
</dbReference>
<proteinExistence type="inferred from homology"/>
<dbReference type="KEGG" id="aten:116298444"/>
<evidence type="ECO:0000256" key="1">
    <source>
        <dbReference type="ARBA" id="ARBA00004170"/>
    </source>
</evidence>
<keyword evidence="5 7" id="KW-0653">Protein transport</keyword>
<dbReference type="GO" id="GO:0005774">
    <property type="term" value="C:vacuolar membrane"/>
    <property type="evidence" value="ECO:0007669"/>
    <property type="project" value="TreeGrafter"/>
</dbReference>
<protein>
    <submittedName>
        <fullName evidence="9">Alpha-soluble NSF attachment protein-like</fullName>
    </submittedName>
</protein>
<dbReference type="AlphaFoldDB" id="A0A6P8IBE6"/>
<comment type="similarity">
    <text evidence="2 7">Belongs to the SNAP family.</text>
</comment>
<accession>A0A6P8IBE6</accession>
<dbReference type="Pfam" id="PF14938">
    <property type="entry name" value="SNAP"/>
    <property type="match status" value="1"/>
</dbReference>
<keyword evidence="6 7" id="KW-0472">Membrane</keyword>
<evidence type="ECO:0000256" key="7">
    <source>
        <dbReference type="RuleBase" id="RU367013"/>
    </source>
</evidence>
<dbReference type="Gene3D" id="1.25.40.10">
    <property type="entry name" value="Tetratricopeptide repeat domain"/>
    <property type="match status" value="1"/>
</dbReference>
<evidence type="ECO:0000313" key="9">
    <source>
        <dbReference type="RefSeq" id="XP_031562782.1"/>
    </source>
</evidence>
<evidence type="ECO:0000313" key="8">
    <source>
        <dbReference type="Proteomes" id="UP000515163"/>
    </source>
</evidence>
<dbReference type="OrthoDB" id="9984275at2759"/>
<dbReference type="Proteomes" id="UP000515163">
    <property type="component" value="Unplaced"/>
</dbReference>
<dbReference type="PANTHER" id="PTHR13768:SF8">
    <property type="entry name" value="ALPHA-SOLUBLE NSF ATTACHMENT PROTEIN"/>
    <property type="match status" value="1"/>
</dbReference>
<keyword evidence="4 7" id="KW-0931">ER-Golgi transport</keyword>
<dbReference type="GO" id="GO:0031201">
    <property type="term" value="C:SNARE complex"/>
    <property type="evidence" value="ECO:0007669"/>
    <property type="project" value="TreeGrafter"/>
</dbReference>
<comment type="subcellular location">
    <subcellularLocation>
        <location evidence="1 7">Membrane</location>
        <topology evidence="1 7">Peripheral membrane protein</topology>
    </subcellularLocation>
</comment>
<evidence type="ECO:0000256" key="2">
    <source>
        <dbReference type="ARBA" id="ARBA00010050"/>
    </source>
</evidence>
<dbReference type="PRINTS" id="PR00448">
    <property type="entry name" value="NSFATTACHMNT"/>
</dbReference>
<name>A0A6P8IBE6_ACTTE</name>
<keyword evidence="8" id="KW-1185">Reference proteome</keyword>
<dbReference type="GO" id="GO:0019905">
    <property type="term" value="F:syntaxin binding"/>
    <property type="evidence" value="ECO:0007669"/>
    <property type="project" value="TreeGrafter"/>
</dbReference>
<dbReference type="InterPro" id="IPR011990">
    <property type="entry name" value="TPR-like_helical_dom_sf"/>
</dbReference>
<evidence type="ECO:0000256" key="4">
    <source>
        <dbReference type="ARBA" id="ARBA00022892"/>
    </source>
</evidence>
<evidence type="ECO:0000256" key="6">
    <source>
        <dbReference type="ARBA" id="ARBA00023136"/>
    </source>
</evidence>
<dbReference type="SUPFAM" id="SSF48452">
    <property type="entry name" value="TPR-like"/>
    <property type="match status" value="1"/>
</dbReference>